<evidence type="ECO:0000313" key="3">
    <source>
        <dbReference type="Proteomes" id="UP000663508"/>
    </source>
</evidence>
<reference evidence="2" key="1">
    <citation type="submission" date="2020-11" db="EMBL/GenBank/DDBJ databases">
        <title>Complete genome sequence of a novel pathogenic Methylobacterium strain isolated from rice in Vietnam.</title>
        <authorList>
            <person name="Lai K."/>
            <person name="Okazaki S."/>
            <person name="Higashi K."/>
            <person name="Mori H."/>
            <person name="Toyoda A."/>
            <person name="Kurokawa K."/>
        </authorList>
    </citation>
    <scope>NUCLEOTIDE SEQUENCE</scope>
    <source>
        <strain evidence="2">VL1</strain>
    </source>
</reference>
<protein>
    <submittedName>
        <fullName evidence="2">Uncharacterized protein</fullName>
    </submittedName>
</protein>
<sequence length="133" mass="14540">MHIRFDADANDVTAFDLVFDDNPEKLDGPPEPAETPQARTARLRRDAARRSREHRERARLAADTDAALVDAMLRVSRIARETAAREGRPSLDTPFTLGSVAKLAFARLRTKGIPAESAKASIPARLKEGGASH</sequence>
<feature type="region of interest" description="Disordered" evidence="1">
    <location>
        <begin position="22"/>
        <end position="59"/>
    </location>
</feature>
<organism evidence="2 3">
    <name type="scientific">Methylobacterium indicum</name>
    <dbReference type="NCBI Taxonomy" id="1775910"/>
    <lineage>
        <taxon>Bacteria</taxon>
        <taxon>Pseudomonadati</taxon>
        <taxon>Pseudomonadota</taxon>
        <taxon>Alphaproteobacteria</taxon>
        <taxon>Hyphomicrobiales</taxon>
        <taxon>Methylobacteriaceae</taxon>
        <taxon>Methylobacterium</taxon>
    </lineage>
</organism>
<dbReference type="Proteomes" id="UP000663508">
    <property type="component" value="Chromosome"/>
</dbReference>
<accession>A0A8H9C319</accession>
<dbReference type="RefSeq" id="WP_207180812.1">
    <property type="nucleotide sequence ID" value="NZ_AP024145.1"/>
</dbReference>
<feature type="compositionally biased region" description="Basic and acidic residues" evidence="1">
    <location>
        <begin position="43"/>
        <end position="59"/>
    </location>
</feature>
<dbReference type="AlphaFoldDB" id="A0A8H9C319"/>
<evidence type="ECO:0000256" key="1">
    <source>
        <dbReference type="SAM" id="MobiDB-lite"/>
    </source>
</evidence>
<proteinExistence type="predicted"/>
<feature type="region of interest" description="Disordered" evidence="1">
    <location>
        <begin position="114"/>
        <end position="133"/>
    </location>
</feature>
<gene>
    <name evidence="2" type="ORF">mvi_00670</name>
</gene>
<dbReference type="EMBL" id="AP024145">
    <property type="protein sequence ID" value="BCM81606.1"/>
    <property type="molecule type" value="Genomic_DNA"/>
</dbReference>
<evidence type="ECO:0000313" key="2">
    <source>
        <dbReference type="EMBL" id="BCM81606.1"/>
    </source>
</evidence>
<name>A0A8H9C319_9HYPH</name>
<dbReference type="KEGG" id="mind:mvi_00670"/>